<dbReference type="EMBL" id="HG691624">
    <property type="protein sequence ID" value="CDI78692.1"/>
    <property type="molecule type" value="Genomic_DNA"/>
</dbReference>
<feature type="domain" description="Methyltransferase small" evidence="4">
    <location>
        <begin position="166"/>
        <end position="247"/>
    </location>
</feature>
<evidence type="ECO:0000256" key="1">
    <source>
        <dbReference type="ARBA" id="ARBA00022603"/>
    </source>
</evidence>
<feature type="domain" description="S-adenosylmethionine-dependent methyltransferase" evidence="5">
    <location>
        <begin position="25"/>
        <end position="110"/>
    </location>
</feature>
<dbReference type="SUPFAM" id="SSF53335">
    <property type="entry name" value="S-adenosyl-L-methionine-dependent methyltransferases"/>
    <property type="match status" value="1"/>
</dbReference>
<proteinExistence type="predicted"/>
<name>U6GGL9_9EIME</name>
<dbReference type="InterPro" id="IPR007848">
    <property type="entry name" value="Small_mtfrase_dom"/>
</dbReference>
<evidence type="ECO:0000313" key="7">
    <source>
        <dbReference type="Proteomes" id="UP000018201"/>
    </source>
</evidence>
<keyword evidence="2" id="KW-0808">Transferase</keyword>
<evidence type="ECO:0000259" key="5">
    <source>
        <dbReference type="Pfam" id="PF10672"/>
    </source>
</evidence>
<keyword evidence="3" id="KW-0949">S-adenosyl-L-methionine</keyword>
<evidence type="ECO:0008006" key="8">
    <source>
        <dbReference type="Google" id="ProtNLM"/>
    </source>
</evidence>
<dbReference type="PANTHER" id="PTHR42873:SF1">
    <property type="entry name" value="S-ADENOSYLMETHIONINE-DEPENDENT METHYLTRANSFERASE DOMAIN-CONTAINING PROTEIN"/>
    <property type="match status" value="1"/>
</dbReference>
<gene>
    <name evidence="6" type="ORF">EPH_0048770</name>
</gene>
<dbReference type="Pfam" id="PF05175">
    <property type="entry name" value="MTS"/>
    <property type="match status" value="1"/>
</dbReference>
<dbReference type="PANTHER" id="PTHR42873">
    <property type="entry name" value="RIBOSOMAL RNA LARGE SUBUNIT METHYLTRANSFERASE"/>
    <property type="match status" value="1"/>
</dbReference>
<dbReference type="InterPro" id="IPR019614">
    <property type="entry name" value="SAM-dep_methyl-trfase"/>
</dbReference>
<organism evidence="6 7">
    <name type="scientific">Eimeria praecox</name>
    <dbReference type="NCBI Taxonomy" id="51316"/>
    <lineage>
        <taxon>Eukaryota</taxon>
        <taxon>Sar</taxon>
        <taxon>Alveolata</taxon>
        <taxon>Apicomplexa</taxon>
        <taxon>Conoidasida</taxon>
        <taxon>Coccidia</taxon>
        <taxon>Eucoccidiorida</taxon>
        <taxon>Eimeriorina</taxon>
        <taxon>Eimeriidae</taxon>
        <taxon>Eimeria</taxon>
    </lineage>
</organism>
<reference evidence="6" key="1">
    <citation type="submission" date="2013-10" db="EMBL/GenBank/DDBJ databases">
        <title>Genomic analysis of the causative agents of coccidiosis in chickens.</title>
        <authorList>
            <person name="Reid A.J."/>
            <person name="Blake D."/>
            <person name="Billington K."/>
            <person name="Browne H."/>
            <person name="Dunn M."/>
            <person name="Hung S."/>
            <person name="Kawahara F."/>
            <person name="Miranda-Saavedra D."/>
            <person name="Mourier T."/>
            <person name="Nagra H."/>
            <person name="Otto T.D."/>
            <person name="Rawlings N."/>
            <person name="Sanchez A."/>
            <person name="Sanders M."/>
            <person name="Subramaniam C."/>
            <person name="Tay Y."/>
            <person name="Dear P."/>
            <person name="Doerig C."/>
            <person name="Gruber A."/>
            <person name="Parkinson J."/>
            <person name="Shirley M."/>
            <person name="Wan K.L."/>
            <person name="Berriman M."/>
            <person name="Tomley F."/>
            <person name="Pain A."/>
        </authorList>
    </citation>
    <scope>NUCLEOTIDE SEQUENCE [LARGE SCALE GENOMIC DNA]</scope>
    <source>
        <strain evidence="6">Houghton</strain>
    </source>
</reference>
<evidence type="ECO:0000313" key="6">
    <source>
        <dbReference type="EMBL" id="CDI78692.1"/>
    </source>
</evidence>
<accession>U6GGL9</accession>
<dbReference type="Proteomes" id="UP000018201">
    <property type="component" value="Unassembled WGS sequence"/>
</dbReference>
<protein>
    <recommendedName>
        <fullName evidence="8">S-adenosylmethionine-dependent methyltransferase domain-containing protein</fullName>
    </recommendedName>
</protein>
<keyword evidence="7" id="KW-1185">Reference proteome</keyword>
<dbReference type="GO" id="GO:0008168">
    <property type="term" value="F:methyltransferase activity"/>
    <property type="evidence" value="ECO:0007669"/>
    <property type="project" value="UniProtKB-KW"/>
</dbReference>
<dbReference type="InterPro" id="IPR029063">
    <property type="entry name" value="SAM-dependent_MTases_sf"/>
</dbReference>
<reference evidence="6" key="2">
    <citation type="submission" date="2013-10" db="EMBL/GenBank/DDBJ databases">
        <authorList>
            <person name="Aslett M."/>
        </authorList>
    </citation>
    <scope>NUCLEOTIDE SEQUENCE [LARGE SCALE GENOMIC DNA]</scope>
    <source>
        <strain evidence="6">Houghton</strain>
    </source>
</reference>
<dbReference type="Pfam" id="PF10672">
    <property type="entry name" value="Methyltrans_SAM"/>
    <property type="match status" value="1"/>
</dbReference>
<dbReference type="AlphaFoldDB" id="U6GGL9"/>
<dbReference type="GO" id="GO:0032259">
    <property type="term" value="P:methylation"/>
    <property type="evidence" value="ECO:0007669"/>
    <property type="project" value="UniProtKB-KW"/>
</dbReference>
<sequence>MVLRNDSLLRQLERDASMQLYSALISGELSGWQWIKEGGCRFPVDLLNSPDTGWYYDRREARAAVAELSVGGRMLDLHCHSAAFSITALRSGAASSAVCVDTSSRSLQLAEAAAAANGVQQQLLLQEADALDWMLHRARSVALQTSCTSPQGSLLSTNNDTAAAEAAFGDTKLSDQVLVEEQFDIIVIDPPPPHRQGLVPVFTEELLQLAAAAARLLSSGGRLVVVESSRFLDLQQLLQILTDAVAVSGRTATLEKHGGPTVDCPQDLRSQGVSGMNWVVLQLS</sequence>
<dbReference type="VEuPathDB" id="ToxoDB:EPH_0048770"/>
<evidence type="ECO:0000256" key="2">
    <source>
        <dbReference type="ARBA" id="ARBA00022679"/>
    </source>
</evidence>
<dbReference type="Gene3D" id="3.40.50.150">
    <property type="entry name" value="Vaccinia Virus protein VP39"/>
    <property type="match status" value="1"/>
</dbReference>
<dbReference type="OrthoDB" id="269872at2759"/>
<evidence type="ECO:0000259" key="4">
    <source>
        <dbReference type="Pfam" id="PF05175"/>
    </source>
</evidence>
<keyword evidence="1" id="KW-0489">Methyltransferase</keyword>
<evidence type="ECO:0000256" key="3">
    <source>
        <dbReference type="ARBA" id="ARBA00022691"/>
    </source>
</evidence>